<feature type="region of interest" description="Disordered" evidence="1">
    <location>
        <begin position="3453"/>
        <end position="3482"/>
    </location>
</feature>
<sequence length="3493" mass="360044">MKKQTLWKRIFGQKSDKKVKAQHAFQEQFDTKLRFRELEPRVVLAADINYNVGTDTLTITYDADGGEVTVGRDVAGKLVLGGDLGTVTGWTDGSIYSVTNLFAYDDVNAVSTTPSTLTLLDSLDDTAHGKSFVTGLTELVNVDQFTISDNADVNLGNFAFTSNVDDADANQLDLLGTMRTSETRFRVFATSDQTTVVNDADITETQVGQLISTGIFQAFEDNTAGGKLSIDMSRGAHTVDYISANQDDVELMFKSDGTLTLNDVNATSLYLETVMGDINLDTGFKIQQTDALGSATFIAGTGGNIDITESGSSFAGSINLTGNDVALTATGSTIQLDQVDVGNDLTLVSASDVTQVLGSSIDVDGATSLSLQSGGSVNLLTGTNDFAGEVEVDGTVANLKSFHLSNDNATPLLGTNLLGRFASGAMTNVSLVFANDASFDLPAIDILGDLFVSVGGDLSDQSGKQIVVGNIASFAATNINLTNHLPGHDFEKLTLNATANASVTETDGFTFAGISNITGDLVVTSGGAIVDQADTELTVGNLANLTGTQIDLTNTTAVTGHALNLVTLVTTGTDPNDNASLLELDGFTFAGVNTILGNLTVTSGGEILDQTDTELSVGDLVSLTGTQIDLTNTTAVTGHALNLVTLVTTGTNPNDNASLLELDGFTFAGVNTILGNLTVTSGGEILDQADTELSVGDLASLTGTQIDLTNTTAVTGHALNLVTLVTTGTDPNDNASLLELDGFTFAGVNTILGSLTVTSGGEILDQADTELSVGDLASLTGTQIDLTNTTAVTGHALNLVTLVTTGTDPNDNASLLELDGFTFAGVNTILGNLTVTSGGEILDQTDTELSVGDLASLTGTQIDLANTTAVTGHALNLVTLVTTGTDPNDNASLLELDGFTFAGVSTILGNLIVTSGGEISDQADTELSIGDLANLTGTQIDLTNTTAVTGHSLNLVTLVTTGTDPNDNASLLELDGFTFAGVSTILGNLIVTSGGEISDQADTELSVGDLANLTGTQIDLTNTTAVTGHSLNLVTLVTTGTDPNDNASLLELDGFTFAGVNTILGNLTVTSGGEISDQADTELSVSDLASLTGSQIDLANTTAVSGHALNLVTLVTTGTDPNDNASLLELDGFTFAVVNTILGSLTVTSGGGILDQTDTELSVGDLASLTGTQIDLTNTTAVTGHALNLVTLVTTGTDPNDNASLLELDGFTFAGVNTILGSLTVTSGGEILDQTDTELSVGDLASLTGTQIDLDNTTAVTGHALNLVTLVTTGTDPNDNASLLELDGFTFAGVNTILGNLTVTSGGEISDQNDTELSVGDLASLTGTQIDLTNTTAVTGHALNLVTLVTTGTDPNDNASLLELDGFTFAGVNTILGNLMVTSGGEILDQADTELSVGDLASLTGTQIDLDNTTAVTGHALNLVTLVTTGTDPNDNASLLELDGFTFAGVNTILGNLTVTSGGEISDQNDTELSVGDLASLTGTQIDLTNTTAVTGHALNLVTLVTTGTDPNDNASLLELDGFTFAGVNTILGNLTVTSGGEILDQADTELSVGDLASLTGTQIDLTNTTAVTGHALNLVTLVTTGTDPNDNASLLELDGFTFAGVNTILGNLTVTSGGEISDQADTELTVNDLASFTGTQIDLDNTTAVVGHSLNMVSFVTTGTDPNDNVSLAELDGFTFAGVNTFLGSLTVTSGGAIVDQADTELSVGDLASLTGTQIDLTNTTAVTGHSLNLVTLVTTGTDPNDNASLLELDGFTFAGVNTILGNLTVTSGGEILDQTDTELSVGDLASLMGTQIDLDNTTAVTGHALNLVTLVTTGTDPNDNASLLELDGFTFAGVNTILGNLTVTSGGEILDQTDTELSVGDLASLTGTQIDLTNTTAVTGHALNLVTLVTTGTDPNDHASLLELDGFTFAGVNTILGNLTVTSGGEILDQTDTELSVGDLASLTGTQIDLDNTTAVTGHALNLVTLVTTGTDPNDNASLLELDGFTFAGVNTILGNLMVTSGGEILDQADTELSVGDLASLTGTQIDLTNTTAVTGHSLNLVTLVTTGTDPNDNASLLELDGFTFAGVNTILGNLMVTSGGEILDQADTELSVGDLASLTGTQIDLTNTTAVTGHALNLVTLVTTGTDPNDNASLLELDGFTFAGVNTILGNLTVTSGGEILDQTDTELSVGDLASLTGTQIDLDNTTAVTGHALNLVTLVTTGTDPNDNASLLELDGFTFAGVNTILGNLTVTSGGEILDQTDTELSVGDLASLTGTQIDLTNTTAVTGHALNLVTLVTTGTDPNDNASLLELDGFTFAGVNMILGNLTVTSGGEILDQADTELSVGDLASLTGTQIDLTNTTAVTGHALNLVTLVTTGTDPNDNASLLELDGFTFAGVNTILGNLTVTSGGAIVDQTNTKLTVNDLTDLKGTAIDLANTTAVTGHSLNQVTFVTTAGDAELKELDGFEFVGANDIQGGLTVTTGGGITQPNGTLTVTGITNLTVGEGELVTLDKMNDFQGTVSIKGATNRAGDVTLVDINAIEFGDVVSNKLKITAGGNITQDTGTHLDILTQTILGLSSKATIELLNVGNDLSTDVQLDTAGNIDRVWDFEIRNENAGGIVVPGGDFENVVKGGMVDDLTLEFVNAPTLTLPEIKITDDLRIVIAGLLTQSGDIEAGDTAQFDAGTITLANANSLTVANNASFTVDTGDLNVGVTPTTAADKDRGTVAPATVNLGTLTFSADGHNVTISENSAMNLAGDNVAQTVYLRSENASIETNADATLDVNDLAAFRAFTDISLGNATNSEVDLRILLVDAGGSVSIIENSDFSSMTDTETALAVMNGTTVTGTLAIQTGGHIIQVNDIRTAGPGDRIQAGFALFDSEGSILLTDLEVGRIAASAGGTPLFVTQGVGLDFDAAGINKGNGFGGDLATAVIDSSLPTENADTFADNARADAFLFQDVDGNMIDDGEAYSIIISDIDGLVIGSVADAIAGGKVPLIDGLRTNGAEAGHVFVRAEGGNLTFGTGAGLVVGLANSGVITALASGDLTITPGSWLHVTDGADPVASAFAVVTTIEGFVDNPTNKFELPNSTTVAMPNEGPAYSRIPGNVDTYVLGTQTGKDSTATIVLNKLGTLGAPDEMDFEVVLNFNDTTPPQLEPYPVAFNSDTVILHDIPWEFATTNASTVVTLQAYNSPNINLYADVAADESSFNNLNVVIDQFEIFFLTPIDYVPEMSNFAAPNNPYLTPIIVPEPEVAPYAALTEIADDTRVATQIDGVTVVEVDPSDFMEIGEEIELDDDFMTLDAVKEFIQNGDQFPPGLYKIEILYPGAEVPEEHFYWKQDRPDPFDLFSRSSKPVAPQAAELAAADQAKAQLSAEEVWAREYEKWFPTAADMQPADDLLVPSAEGESGDMIPSEDDILLERVTTVSLQEIDRMTDRLRAKRSIVRDSLNGAMIGGAALMAAVAAQGRRDDEAPNHHPDEQREQPEDSLDETSLGRLRRRVRQWL</sequence>
<evidence type="ECO:0000256" key="1">
    <source>
        <dbReference type="SAM" id="MobiDB-lite"/>
    </source>
</evidence>
<dbReference type="EMBL" id="CP036289">
    <property type="protein sequence ID" value="QDU73823.1"/>
    <property type="molecule type" value="Genomic_DNA"/>
</dbReference>
<reference evidence="3" key="1">
    <citation type="submission" date="2019-02" db="EMBL/GenBank/DDBJ databases">
        <title>Deep-cultivation of Planctomycetes and their phenomic and genomic characterization uncovers novel biology.</title>
        <authorList>
            <person name="Wiegand S."/>
            <person name="Jogler M."/>
            <person name="Boedeker C."/>
            <person name="Pinto D."/>
            <person name="Vollmers J."/>
            <person name="Rivas-Marin E."/>
            <person name="Kohn T."/>
            <person name="Peeters S.H."/>
            <person name="Heuer A."/>
            <person name="Rast P."/>
            <person name="Oberbeckmann S."/>
            <person name="Bunk B."/>
            <person name="Jeske O."/>
            <person name="Meyerdierks A."/>
            <person name="Storesund J.E."/>
            <person name="Kallscheuer N."/>
            <person name="Luecker S."/>
            <person name="Lage O.M."/>
            <person name="Pohl T."/>
            <person name="Merkel B.J."/>
            <person name="Hornburger P."/>
            <person name="Mueller R.-W."/>
            <person name="Bruemmer F."/>
            <person name="Labrenz M."/>
            <person name="Spormann A.M."/>
            <person name="Op den Camp H."/>
            <person name="Overmann J."/>
            <person name="Amann R."/>
            <person name="Jetten M.S.M."/>
            <person name="Mascher T."/>
            <person name="Medema M.H."/>
            <person name="Devos D.P."/>
            <person name="Kaster A.-K."/>
            <person name="Ovreas L."/>
            <person name="Rohde M."/>
            <person name="Galperin M.Y."/>
            <person name="Jogler C."/>
        </authorList>
    </citation>
    <scope>NUCLEOTIDE SEQUENCE [LARGE SCALE GENOMIC DNA]</scope>
    <source>
        <strain evidence="3">Pan97</strain>
    </source>
</reference>
<feature type="compositionally biased region" description="Basic and acidic residues" evidence="1">
    <location>
        <begin position="3455"/>
        <end position="3473"/>
    </location>
</feature>
<name>A0A518C3M3_9BACT</name>
<protein>
    <submittedName>
        <fullName evidence="2">ATP1G1/PLM/MAT8 family protein</fullName>
    </submittedName>
</protein>
<dbReference type="InterPro" id="IPR043709">
    <property type="entry name" value="DUF5649"/>
</dbReference>
<keyword evidence="3" id="KW-1185">Reference proteome</keyword>
<dbReference type="RefSeq" id="WP_144970852.1">
    <property type="nucleotide sequence ID" value="NZ_CP036289.1"/>
</dbReference>
<dbReference type="Proteomes" id="UP000318626">
    <property type="component" value="Chromosome"/>
</dbReference>
<evidence type="ECO:0000313" key="2">
    <source>
        <dbReference type="EMBL" id="QDU73823.1"/>
    </source>
</evidence>
<dbReference type="KEGG" id="bvo:Pan97_08230"/>
<dbReference type="OrthoDB" id="244447at2"/>
<proteinExistence type="predicted"/>
<dbReference type="Pfam" id="PF18886">
    <property type="entry name" value="DUF5649"/>
    <property type="match status" value="6"/>
</dbReference>
<organism evidence="2 3">
    <name type="scientific">Bremerella volcania</name>
    <dbReference type="NCBI Taxonomy" id="2527984"/>
    <lineage>
        <taxon>Bacteria</taxon>
        <taxon>Pseudomonadati</taxon>
        <taxon>Planctomycetota</taxon>
        <taxon>Planctomycetia</taxon>
        <taxon>Pirellulales</taxon>
        <taxon>Pirellulaceae</taxon>
        <taxon>Bremerella</taxon>
    </lineage>
</organism>
<evidence type="ECO:0000313" key="3">
    <source>
        <dbReference type="Proteomes" id="UP000318626"/>
    </source>
</evidence>
<gene>
    <name evidence="2" type="ORF">Pan97_08230</name>
</gene>
<accession>A0A518C3M3</accession>